<evidence type="ECO:0008006" key="5">
    <source>
        <dbReference type="Google" id="ProtNLM"/>
    </source>
</evidence>
<keyword evidence="2" id="KW-0472">Membrane</keyword>
<feature type="transmembrane region" description="Helical" evidence="2">
    <location>
        <begin position="51"/>
        <end position="70"/>
    </location>
</feature>
<gene>
    <name evidence="3" type="ORF">Bequi_06255</name>
</gene>
<organism evidence="3 4">
    <name type="scientific">Brachybacterium equifaecis</name>
    <dbReference type="NCBI Taxonomy" id="2910770"/>
    <lineage>
        <taxon>Bacteria</taxon>
        <taxon>Bacillati</taxon>
        <taxon>Actinomycetota</taxon>
        <taxon>Actinomycetes</taxon>
        <taxon>Micrococcales</taxon>
        <taxon>Dermabacteraceae</taxon>
        <taxon>Brachybacterium</taxon>
    </lineage>
</organism>
<protein>
    <recommendedName>
        <fullName evidence="5">PknH-like extracellular domain-containing protein</fullName>
    </recommendedName>
</protein>
<dbReference type="Proteomes" id="UP001203761">
    <property type="component" value="Unassembled WGS sequence"/>
</dbReference>
<proteinExistence type="predicted"/>
<comment type="caution">
    <text evidence="3">The sequence shown here is derived from an EMBL/GenBank/DDBJ whole genome shotgun (WGS) entry which is preliminary data.</text>
</comment>
<evidence type="ECO:0000256" key="2">
    <source>
        <dbReference type="SAM" id="Phobius"/>
    </source>
</evidence>
<keyword evidence="2" id="KW-0812">Transmembrane</keyword>
<dbReference type="EMBL" id="JAKNCJ010000002">
    <property type="protein sequence ID" value="MCL6422994.1"/>
    <property type="molecule type" value="Genomic_DNA"/>
</dbReference>
<dbReference type="RefSeq" id="WP_249737091.1">
    <property type="nucleotide sequence ID" value="NZ_JAKNCJ010000002.1"/>
</dbReference>
<reference evidence="3" key="1">
    <citation type="submission" date="2022-02" db="EMBL/GenBank/DDBJ databases">
        <authorList>
            <person name="Lee M."/>
            <person name="Kim S.-J."/>
            <person name="Jung M.-Y."/>
        </authorList>
    </citation>
    <scope>NUCLEOTIDE SEQUENCE</scope>
    <source>
        <strain evidence="3">JHP9</strain>
    </source>
</reference>
<evidence type="ECO:0000313" key="3">
    <source>
        <dbReference type="EMBL" id="MCL6422994.1"/>
    </source>
</evidence>
<feature type="region of interest" description="Disordered" evidence="1">
    <location>
        <begin position="79"/>
        <end position="108"/>
    </location>
</feature>
<keyword evidence="4" id="KW-1185">Reference proteome</keyword>
<keyword evidence="2" id="KW-1133">Transmembrane helix</keyword>
<accession>A0ABT0QZN8</accession>
<evidence type="ECO:0000313" key="4">
    <source>
        <dbReference type="Proteomes" id="UP001203761"/>
    </source>
</evidence>
<feature type="region of interest" description="Disordered" evidence="1">
    <location>
        <begin position="1"/>
        <end position="25"/>
    </location>
</feature>
<evidence type="ECO:0000256" key="1">
    <source>
        <dbReference type="SAM" id="MobiDB-lite"/>
    </source>
</evidence>
<name>A0ABT0QZN8_9MICO</name>
<sequence>MASDPSDPRGALPDFSAPGDPAALPDLQHARASENPFAADDAARSRTRTTIIAVIAGAVVLLSIAALVLWQTVLRDPSPEDLVVSGSAPTSRDVGESGGEYIPDPNDPDIAPPPPIFTETPTTSCYVPEYETAGSDSGSDVRGGHLQYTRPDRWNNPWSTGVLPFMTDVNGWGRNVEGSWYSVVNVGALDWPDDVDGGYPGMEEAAVAVFQCYATTSGVRQGFGEHPTITDYRSEATTVDGHPAWIVQATYHFTDPDYLSSSSASIVTSIVVETDDGPQALASDCAADVPAHVEDLEEIIASLKVV</sequence>